<keyword evidence="2" id="KW-1185">Reference proteome</keyword>
<evidence type="ECO:0000313" key="2">
    <source>
        <dbReference type="Proteomes" id="UP000789570"/>
    </source>
</evidence>
<dbReference type="AlphaFoldDB" id="A0A9N8WBA4"/>
<gene>
    <name evidence="1" type="ORF">FCALED_LOCUS2519</name>
</gene>
<name>A0A9N8WBA4_9GLOM</name>
<accession>A0A9N8WBA4</accession>
<proteinExistence type="predicted"/>
<evidence type="ECO:0000313" key="1">
    <source>
        <dbReference type="EMBL" id="CAG8477086.1"/>
    </source>
</evidence>
<reference evidence="1" key="1">
    <citation type="submission" date="2021-06" db="EMBL/GenBank/DDBJ databases">
        <authorList>
            <person name="Kallberg Y."/>
            <person name="Tangrot J."/>
            <person name="Rosling A."/>
        </authorList>
    </citation>
    <scope>NUCLEOTIDE SEQUENCE</scope>
    <source>
        <strain evidence="1">UK204</strain>
    </source>
</reference>
<dbReference type="OrthoDB" id="2414383at2759"/>
<organism evidence="1 2">
    <name type="scientific">Funneliformis caledonium</name>
    <dbReference type="NCBI Taxonomy" id="1117310"/>
    <lineage>
        <taxon>Eukaryota</taxon>
        <taxon>Fungi</taxon>
        <taxon>Fungi incertae sedis</taxon>
        <taxon>Mucoromycota</taxon>
        <taxon>Glomeromycotina</taxon>
        <taxon>Glomeromycetes</taxon>
        <taxon>Glomerales</taxon>
        <taxon>Glomeraceae</taxon>
        <taxon>Funneliformis</taxon>
    </lineage>
</organism>
<dbReference type="EMBL" id="CAJVPQ010000386">
    <property type="protein sequence ID" value="CAG8477086.1"/>
    <property type="molecule type" value="Genomic_DNA"/>
</dbReference>
<dbReference type="Proteomes" id="UP000789570">
    <property type="component" value="Unassembled WGS sequence"/>
</dbReference>
<sequence length="95" mass="11337">MSNNSDIKVIDLTDLNTTFDDNINYDDILKDESITNQPKSKKICINTLQDYVNLKNYIKVVLYQSINYYWKVPYKEEILQLKDTYQNMKNLTEED</sequence>
<comment type="caution">
    <text evidence="1">The sequence shown here is derived from an EMBL/GenBank/DDBJ whole genome shotgun (WGS) entry which is preliminary data.</text>
</comment>
<protein>
    <submittedName>
        <fullName evidence="1">6680_t:CDS:1</fullName>
    </submittedName>
</protein>